<accession>W4FY68</accession>
<evidence type="ECO:0000259" key="2">
    <source>
        <dbReference type="Pfam" id="PF24964"/>
    </source>
</evidence>
<dbReference type="RefSeq" id="XP_009838922.1">
    <property type="nucleotide sequence ID" value="XM_009840620.1"/>
</dbReference>
<organism evidence="3">
    <name type="scientific">Aphanomyces astaci</name>
    <name type="common">Crayfish plague agent</name>
    <dbReference type="NCBI Taxonomy" id="112090"/>
    <lineage>
        <taxon>Eukaryota</taxon>
        <taxon>Sar</taxon>
        <taxon>Stramenopiles</taxon>
        <taxon>Oomycota</taxon>
        <taxon>Saprolegniomycetes</taxon>
        <taxon>Saprolegniales</taxon>
        <taxon>Verrucalvaceae</taxon>
        <taxon>Aphanomyces</taxon>
    </lineage>
</organism>
<protein>
    <recommendedName>
        <fullName evidence="2">DUF7769 domain-containing protein</fullName>
    </recommendedName>
</protein>
<dbReference type="InterPro" id="IPR036397">
    <property type="entry name" value="RNaseH_sf"/>
</dbReference>
<dbReference type="VEuPathDB" id="FungiDB:H257_13161"/>
<proteinExistence type="predicted"/>
<dbReference type="Gene3D" id="3.30.420.10">
    <property type="entry name" value="Ribonuclease H-like superfamily/Ribonuclease H"/>
    <property type="match status" value="1"/>
</dbReference>
<dbReference type="GO" id="GO:0003676">
    <property type="term" value="F:nucleic acid binding"/>
    <property type="evidence" value="ECO:0007669"/>
    <property type="project" value="InterPro"/>
</dbReference>
<gene>
    <name evidence="3" type="ORF">H257_13161</name>
</gene>
<dbReference type="GeneID" id="20815157"/>
<name>W4FY68_APHAT</name>
<dbReference type="InterPro" id="IPR056671">
    <property type="entry name" value="DUF7769"/>
</dbReference>
<evidence type="ECO:0000256" key="1">
    <source>
        <dbReference type="SAM" id="MobiDB-lite"/>
    </source>
</evidence>
<feature type="compositionally biased region" description="Basic and acidic residues" evidence="1">
    <location>
        <begin position="320"/>
        <end position="335"/>
    </location>
</feature>
<sequence length="696" mass="77686">MSSGYKGFKSWGGQECPSLKPGESYDARATKFSQMGSNIVQNQATNTAIRIVNPSFEAVTRSHFGHVTKHDYENPARPASRGREIANSRTFLGQTLYQNDFLNFQDEGRRIAALPAAVYAASFDQLATVPNQDPTPSDSDLFKLKRLARDDVKTLLRQVYGKPPTSRILEIYAHMFDACPDGFISWDVFQEAVARLASFLLHQTIKISGQAGWFDFVAAKQMLPGGTPASSHQLDFGTYGSEPLARPYIGRTNGMASTTTDLFDGTTKATFHIPRYQGFIPQTKYNPTAVAQGDGEQTRGKEEDLRLYHLNNLPGYTGHKPVDSKNVRGEAKTGTDSRTTNGFVYKPHNLNVHNKTGAQKLWNIVQLFLLTSVPSLRARVFLFVFIMAGTLGLASLSPVQHLLARMVRGKLAHGAIALVAADSAVHRCTMQRIWKSASVDLNDPRRPCKDPTSRMKARVGRKAFHRSVADRLREIPKNRRTTIRSVGAAMGTSRSSLHRYYKRGVFVKYLGVVKPALTEANKIVRLKWALDSVQTNAAGGFNFSDMMDTVHVDEKMFFATCVKKTFYLAPGEEPPHRTAKSKRHIIKVMFLSAVARPRWDYEKNQWFDGKIGMWQFTEWVPAKRTSRRRVAGTMVMTPVSVTHAVYKAMLIDHVIPTIKALWPKHESRRIMIQQDNARPHVAPLDSDIVAACAAGG</sequence>
<evidence type="ECO:0000313" key="3">
    <source>
        <dbReference type="EMBL" id="ETV71734.1"/>
    </source>
</evidence>
<dbReference type="OrthoDB" id="59449at2759"/>
<reference evidence="3" key="1">
    <citation type="submission" date="2013-12" db="EMBL/GenBank/DDBJ databases">
        <title>The Genome Sequence of Aphanomyces astaci APO3.</title>
        <authorList>
            <consortium name="The Broad Institute Genomics Platform"/>
            <person name="Russ C."/>
            <person name="Tyler B."/>
            <person name="van West P."/>
            <person name="Dieguez-Uribeondo J."/>
            <person name="Young S.K."/>
            <person name="Zeng Q."/>
            <person name="Gargeya S."/>
            <person name="Fitzgerald M."/>
            <person name="Abouelleil A."/>
            <person name="Alvarado L."/>
            <person name="Chapman S.B."/>
            <person name="Gainer-Dewar J."/>
            <person name="Goldberg J."/>
            <person name="Griggs A."/>
            <person name="Gujja S."/>
            <person name="Hansen M."/>
            <person name="Howarth C."/>
            <person name="Imamovic A."/>
            <person name="Ireland A."/>
            <person name="Larimer J."/>
            <person name="McCowan C."/>
            <person name="Murphy C."/>
            <person name="Pearson M."/>
            <person name="Poon T.W."/>
            <person name="Priest M."/>
            <person name="Roberts A."/>
            <person name="Saif S."/>
            <person name="Shea T."/>
            <person name="Sykes S."/>
            <person name="Wortman J."/>
            <person name="Nusbaum C."/>
            <person name="Birren B."/>
        </authorList>
    </citation>
    <scope>NUCLEOTIDE SEQUENCE [LARGE SCALE GENOMIC DNA]</scope>
    <source>
        <strain evidence="3">APO3</strain>
    </source>
</reference>
<dbReference type="PANTHER" id="PTHR47169">
    <property type="entry name" value="OS01G0541250 PROTEIN"/>
    <property type="match status" value="1"/>
</dbReference>
<dbReference type="PANTHER" id="PTHR47169:SF2">
    <property type="entry name" value="OS01G0541250 PROTEIN"/>
    <property type="match status" value="1"/>
</dbReference>
<feature type="domain" description="DUF7769" evidence="2">
    <location>
        <begin position="400"/>
        <end position="437"/>
    </location>
</feature>
<dbReference type="AlphaFoldDB" id="W4FY68"/>
<dbReference type="EMBL" id="KI913158">
    <property type="protein sequence ID" value="ETV71734.1"/>
    <property type="molecule type" value="Genomic_DNA"/>
</dbReference>
<feature type="region of interest" description="Disordered" evidence="1">
    <location>
        <begin position="319"/>
        <end position="340"/>
    </location>
</feature>
<dbReference type="Pfam" id="PF24964">
    <property type="entry name" value="DUF7769"/>
    <property type="match status" value="1"/>
</dbReference>